<dbReference type="EMBL" id="AK312221">
    <property type="protein sequence ID" value="BAG35154.1"/>
    <property type="molecule type" value="mRNA"/>
</dbReference>
<gene>
    <name evidence="3" type="ORF">hCG_1818263</name>
</gene>
<dbReference type="GO" id="GO:0006355">
    <property type="term" value="P:regulation of DNA-templated transcription"/>
    <property type="evidence" value="ECO:0007669"/>
    <property type="project" value="InterPro"/>
</dbReference>
<dbReference type="InterPro" id="IPR043442">
    <property type="entry name" value="Perm1"/>
</dbReference>
<feature type="chain" id="PRO_5014298345" evidence="1">
    <location>
        <begin position="19"/>
        <end position="58"/>
    </location>
</feature>
<protein>
    <submittedName>
        <fullName evidence="3">HCG1818263</fullName>
    </submittedName>
    <submittedName>
        <fullName evidence="2">cDNA, FLJ92510</fullName>
    </submittedName>
</protein>
<evidence type="ECO:0000313" key="2">
    <source>
        <dbReference type="EMBL" id="BAG35154.1"/>
    </source>
</evidence>
<reference evidence="2" key="3">
    <citation type="submission" date="2008-01" db="EMBL/GenBank/DDBJ databases">
        <title>NEDO functional analysis of protein and research application project.</title>
        <authorList>
            <person name="Wakamatsu A."/>
            <person name="Yamamoto J."/>
            <person name="Kimura K."/>
            <person name="Kaida T."/>
            <person name="Tsuchiya K."/>
            <person name="Iida Y."/>
            <person name="Takayama Y."/>
            <person name="Murakawa K."/>
            <person name="Kanehori K."/>
            <person name="Andoh T."/>
            <person name="Kagawa N."/>
            <person name="Sato R."/>
            <person name="Kawamura Y."/>
            <person name="Tanaka S."/>
            <person name="Kisu Y."/>
            <person name="Sugano S."/>
            <person name="Goshima N."/>
            <person name="Nomura N."/>
            <person name="Isogai T."/>
        </authorList>
    </citation>
    <scope>NUCLEOTIDE SEQUENCE</scope>
    <source>
        <tissue evidence="2">Testis</tissue>
    </source>
</reference>
<evidence type="ECO:0000313" key="3">
    <source>
        <dbReference type="EMBL" id="EAW56298.1"/>
    </source>
</evidence>
<reference evidence="3" key="1">
    <citation type="journal article" date="2001" name="Science">
        <title>The sequence of the human genome.</title>
        <authorList>
            <person name="Venter J.C."/>
            <person name="Adams M.D."/>
            <person name="Myers E.W."/>
            <person name="Li P.W."/>
            <person name="Mural R.J."/>
            <person name="Sutton G.G."/>
            <person name="Smith H.O."/>
            <person name="Yandell M."/>
            <person name="Evans C.A."/>
            <person name="Holt R.A."/>
            <person name="Gocayne J.D."/>
            <person name="Amanatides P."/>
            <person name="Ballew R.M."/>
            <person name="Huson D.H."/>
            <person name="Wortman J.R."/>
            <person name="Zhang Q."/>
            <person name="Kodira C.D."/>
            <person name="Zheng X.H."/>
            <person name="Chen L."/>
            <person name="Skupski M."/>
            <person name="Subramanian G."/>
            <person name="Thomas P.D."/>
            <person name="Zhang J."/>
            <person name="Gabor Miklos G.L."/>
            <person name="Nelson C."/>
            <person name="Broder S."/>
            <person name="Clark A.G."/>
            <person name="Nadeau J."/>
            <person name="McKusick V.A."/>
            <person name="Zinder N."/>
            <person name="Levine A.J."/>
            <person name="Roberts R.J."/>
            <person name="Simon M."/>
            <person name="Slayman C."/>
            <person name="Hunkapiller M."/>
            <person name="Bolanos R."/>
            <person name="Delcher A."/>
            <person name="Dew I."/>
            <person name="Fasulo D."/>
            <person name="Flanigan M."/>
            <person name="Florea L."/>
            <person name="Halpern A."/>
            <person name="Hannenhalli S."/>
            <person name="Kravitz S."/>
            <person name="Levy S."/>
            <person name="Mobarry C."/>
            <person name="Reinert K."/>
            <person name="Remington K."/>
            <person name="Abu-Threideh J."/>
            <person name="Beasley E."/>
            <person name="Biddick K."/>
            <person name="Bonazzi V."/>
            <person name="Brandon R."/>
            <person name="Cargill M."/>
            <person name="Chandramouliswaran I."/>
            <person name="Charlab R."/>
            <person name="Chaturvedi K."/>
            <person name="Deng Z."/>
            <person name="Di Francesco V."/>
            <person name="Dunn P."/>
            <person name="Eilbeck K."/>
            <person name="Evangelista C."/>
            <person name="Gabrielian A.E."/>
            <person name="Gan W."/>
            <person name="Ge W."/>
            <person name="Gong F."/>
            <person name="Gu Z."/>
            <person name="Guan P."/>
            <person name="Heiman T.J."/>
            <person name="Higgins M.E."/>
            <person name="Ji R.R."/>
            <person name="Ke Z."/>
            <person name="Ketchum K.A."/>
            <person name="Lai Z."/>
            <person name="Lei Y."/>
            <person name="Li Z."/>
            <person name="Li J."/>
            <person name="Liang Y."/>
            <person name="Lin X."/>
            <person name="Lu F."/>
            <person name="Merkulov G.V."/>
            <person name="Milshina N."/>
            <person name="Moore H.M."/>
            <person name="Naik A.K."/>
            <person name="Narayan V.A."/>
            <person name="Neelam B."/>
            <person name="Nusskern D."/>
            <person name="Rusch D.B."/>
            <person name="Salzberg S."/>
            <person name="Shao W."/>
            <person name="Shue B."/>
            <person name="Sun J."/>
            <person name="Wang Z."/>
            <person name="Wang A."/>
            <person name="Wang X."/>
            <person name="Wang J."/>
            <person name="Wei M."/>
            <person name="Wides R."/>
            <person name="Xiao C."/>
            <person name="Yan C."/>
            <person name="Yao A."/>
            <person name="Ye J."/>
            <person name="Zhan M."/>
            <person name="Zhang W."/>
            <person name="Zhang H."/>
            <person name="Zhao Q."/>
            <person name="Zheng L."/>
            <person name="Zhong F."/>
            <person name="Zhong W."/>
            <person name="Zhu S."/>
            <person name="Zhao S."/>
            <person name="Gilbert D."/>
            <person name="Baumhueter S."/>
            <person name="Spier G."/>
            <person name="Carter C."/>
            <person name="Cravchik A."/>
            <person name="Woodage T."/>
            <person name="Ali F."/>
            <person name="An H."/>
            <person name="Awe A."/>
            <person name="Baldwin D."/>
            <person name="Baden H."/>
            <person name="Barnstead M."/>
            <person name="Barrow I."/>
            <person name="Beeson K."/>
            <person name="Busam D."/>
            <person name="Carver A."/>
            <person name="Center A."/>
            <person name="Cheng M.L."/>
            <person name="Curry L."/>
            <person name="Danaher S."/>
            <person name="Davenport L."/>
            <person name="Desilets R."/>
            <person name="Dietz S."/>
            <person name="Dodson K."/>
            <person name="Doup L."/>
            <person name="Ferriera S."/>
            <person name="Garg N."/>
            <person name="Gluecksmann A."/>
            <person name="Hart B."/>
            <person name="Haynes J."/>
            <person name="Haynes C."/>
            <person name="Heiner C."/>
            <person name="Hladun S."/>
            <person name="Hostin D."/>
            <person name="Houck J."/>
            <person name="Howland T."/>
            <person name="Ibegwam C."/>
            <person name="Johnson J."/>
            <person name="Kalush F."/>
            <person name="Kline L."/>
            <person name="Koduru S."/>
            <person name="Love A."/>
            <person name="Mann F."/>
            <person name="May D."/>
            <person name="McCawley S."/>
            <person name="McIntosh T."/>
            <person name="McMullen I."/>
            <person name="Moy M."/>
            <person name="Moy L."/>
            <person name="Murphy B."/>
            <person name="Nelson K."/>
            <person name="Pfannkoch C."/>
            <person name="Pratts E."/>
            <person name="Puri V."/>
            <person name="Qureshi H."/>
            <person name="Reardon M."/>
            <person name="Rodriguez R."/>
            <person name="Rogers Y.H."/>
            <person name="Romblad D."/>
            <person name="Ruhfel B."/>
            <person name="Scott R."/>
            <person name="Sitter C."/>
            <person name="Smallwood M."/>
            <person name="Stewart E."/>
            <person name="Strong R."/>
            <person name="Suh E."/>
            <person name="Thomas R."/>
            <person name="Tint N.N."/>
            <person name="Tse S."/>
            <person name="Vech C."/>
            <person name="Wang G."/>
            <person name="Wetter J."/>
            <person name="Williams S."/>
            <person name="Williams M."/>
            <person name="Windsor S."/>
            <person name="Winn-Deen E."/>
            <person name="Wolfe K."/>
            <person name="Zaveri J."/>
            <person name="Zaveri K."/>
            <person name="Abril J.F."/>
            <person name="Guigo R."/>
            <person name="Campbell M.J."/>
            <person name="Sjolander K.V."/>
            <person name="Karlak B."/>
            <person name="Kejariwal A."/>
            <person name="Mi H."/>
            <person name="Lazareva B."/>
            <person name="Hatton T."/>
            <person name="Narechania A."/>
            <person name="Diemer K."/>
            <person name="Muruganujan A."/>
            <person name="Guo N."/>
            <person name="Sato S."/>
            <person name="Bafna V."/>
            <person name="Istrail S."/>
            <person name="Lippert R."/>
            <person name="Schwartz R."/>
            <person name="Walenz B."/>
            <person name="Yooseph S."/>
            <person name="Allen D."/>
            <person name="Basu A."/>
            <person name="Baxendale J."/>
            <person name="Blick L."/>
            <person name="Caminha M."/>
            <person name="Carnes-Stine J."/>
            <person name="Caulk P."/>
            <person name="Chiang Y.H."/>
            <person name="Coyne M."/>
            <person name="Dahlke C."/>
            <person name="Mays A."/>
            <person name="Dombroski M."/>
            <person name="Donnelly M."/>
            <person name="Ely D."/>
            <person name="Esparham S."/>
            <person name="Fosler C."/>
            <person name="Gire H."/>
            <person name="Glanowski S."/>
            <person name="Glasser K."/>
            <person name="Glodek A."/>
            <person name="Gorokhov M."/>
            <person name="Graham K."/>
            <person name="Gropman B."/>
            <person name="Harris M."/>
            <person name="Heil J."/>
            <person name="Henderson S."/>
            <person name="Hoover J."/>
            <person name="Jennings D."/>
            <person name="Jordan C."/>
            <person name="Jordan J."/>
            <person name="Kasha J."/>
            <person name="Kagan L."/>
            <person name="Kraft C."/>
            <person name="Levitsky A."/>
            <person name="Lewis M."/>
            <person name="Liu X."/>
            <person name="Lopez J."/>
            <person name="Ma D."/>
            <person name="Majoros W."/>
            <person name="McDaniel J."/>
            <person name="Murphy S."/>
            <person name="Newman M."/>
            <person name="Nguyen T."/>
            <person name="Nguyen N."/>
            <person name="Nodell M."/>
            <person name="Pan S."/>
            <person name="Peck J."/>
            <person name="Peterson M."/>
            <person name="Rowe W."/>
            <person name="Sanders R."/>
            <person name="Scott J."/>
            <person name="Simpson M."/>
            <person name="Smith T."/>
            <person name="Sprague A."/>
            <person name="Stockwell T."/>
            <person name="Turner R."/>
            <person name="Venter E."/>
            <person name="Wang M."/>
            <person name="Wen M."/>
            <person name="Wu D."/>
            <person name="Wu M."/>
            <person name="Xia A."/>
            <person name="Zandieh A."/>
            <person name="Zhu X."/>
        </authorList>
    </citation>
    <scope>NUCLEOTIDE SEQUENCE</scope>
</reference>
<name>B2R5K7_HUMAN</name>
<dbReference type="PANTHER" id="PTHR47282:SF1">
    <property type="entry name" value="PGC-1 AND ERR-INDUCED REGULATOR IN MUSCLE PROTEIN 1"/>
    <property type="match status" value="1"/>
</dbReference>
<keyword evidence="1" id="KW-0732">Signal</keyword>
<accession>B2R5K7</accession>
<reference evidence="3" key="2">
    <citation type="submission" date="2005-07" db="EMBL/GenBank/DDBJ databases">
        <authorList>
            <person name="Mural R.J."/>
            <person name="Istrail S."/>
            <person name="Sutton G."/>
            <person name="Florea L."/>
            <person name="Halpern A.L."/>
            <person name="Mobarry C.M."/>
            <person name="Lippert R."/>
            <person name="Walenz B."/>
            <person name="Shatkay H."/>
            <person name="Dew I."/>
            <person name="Miller J.R."/>
            <person name="Flanigan M.J."/>
            <person name="Edwards N.J."/>
            <person name="Bolanos R."/>
            <person name="Fasulo D."/>
            <person name="Halldorsson B.V."/>
            <person name="Hannenhalli S."/>
            <person name="Turner R."/>
            <person name="Yooseph S."/>
            <person name="Lu F."/>
            <person name="Nusskern D.R."/>
            <person name="Shue B.C."/>
            <person name="Zheng X.H."/>
            <person name="Zhong F."/>
            <person name="Delcher A.L."/>
            <person name="Huson D.H."/>
            <person name="Kravitz S.A."/>
            <person name="Mouchard L."/>
            <person name="Reinert K."/>
            <person name="Remington K.A."/>
            <person name="Clark A.G."/>
            <person name="Waterman M.S."/>
            <person name="Eichler E.E."/>
            <person name="Adams M.D."/>
            <person name="Hunkapiller M.W."/>
            <person name="Myers E.W."/>
            <person name="Venter J.C."/>
        </authorList>
    </citation>
    <scope>NUCLEOTIDE SEQUENCE</scope>
</reference>
<dbReference type="PANTHER" id="PTHR47282">
    <property type="entry name" value="PGC-1 AND ERR-INDUCED REGULATOR IN MUSCLE PROTEIN 1"/>
    <property type="match status" value="1"/>
</dbReference>
<sequence>MCLVFVAFATWAVRTSDPHTPDAWKTALLANVGTISAIRYFRRQAGQGRRSHSPSPSS</sequence>
<dbReference type="EMBL" id="CH471183">
    <property type="protein sequence ID" value="EAW56298.1"/>
    <property type="molecule type" value="Genomic_DNA"/>
</dbReference>
<evidence type="ECO:0000256" key="1">
    <source>
        <dbReference type="SAM" id="SignalP"/>
    </source>
</evidence>
<dbReference type="PeptideAtlas" id="B2R5K7"/>
<feature type="signal peptide" evidence="1">
    <location>
        <begin position="1"/>
        <end position="18"/>
    </location>
</feature>
<proteinExistence type="evidence at transcript level"/>
<organism evidence="2">
    <name type="scientific">Homo sapiens</name>
    <name type="common">Human</name>
    <dbReference type="NCBI Taxonomy" id="9606"/>
    <lineage>
        <taxon>Eukaryota</taxon>
        <taxon>Metazoa</taxon>
        <taxon>Chordata</taxon>
        <taxon>Craniata</taxon>
        <taxon>Vertebrata</taxon>
        <taxon>Euteleostomi</taxon>
        <taxon>Mammalia</taxon>
        <taxon>Eutheria</taxon>
        <taxon>Euarchontoglires</taxon>
        <taxon>Primates</taxon>
        <taxon>Haplorrhini</taxon>
        <taxon>Catarrhini</taxon>
        <taxon>Hominidae</taxon>
        <taxon>Homo</taxon>
    </lineage>
</organism>
<dbReference type="AlphaFoldDB" id="B2R5K7"/>